<gene>
    <name evidence="2" type="ORF">MUN86_26065</name>
</gene>
<sequence>MSKRALLRPLRWRSPLRLTKRQGALFLGCHLCIAFLVVCPFLPGPNGWSSETNSVFTFCQVLSLPSLLLVPVGLLWTSRQLRASSPTTSPLYALLLWTLPLMVCGHCGGSAPWLREVSRRRAIDQSAPLLRALDAYRAEHEQYPVLLDDLLPRYLPQLPSPRIMGIAAYGYARHAGCFEISFAQNVLLGFNYEVVVYDPNTHQRAEGKLATLYPAGVPHWQYYVYD</sequence>
<feature type="transmembrane region" description="Helical" evidence="1">
    <location>
        <begin position="89"/>
        <end position="114"/>
    </location>
</feature>
<name>A0ABY4GEA5_9BACT</name>
<keyword evidence="1" id="KW-0812">Transmembrane</keyword>
<keyword evidence="1" id="KW-0472">Membrane</keyword>
<keyword evidence="1" id="KW-1133">Transmembrane helix</keyword>
<accession>A0ABY4GEA5</accession>
<keyword evidence="3" id="KW-1185">Reference proteome</keyword>
<evidence type="ECO:0000256" key="1">
    <source>
        <dbReference type="SAM" id="Phobius"/>
    </source>
</evidence>
<organism evidence="2 3">
    <name type="scientific">Hymenobacter volaticus</name>
    <dbReference type="NCBI Taxonomy" id="2932254"/>
    <lineage>
        <taxon>Bacteria</taxon>
        <taxon>Pseudomonadati</taxon>
        <taxon>Bacteroidota</taxon>
        <taxon>Cytophagia</taxon>
        <taxon>Cytophagales</taxon>
        <taxon>Hymenobacteraceae</taxon>
        <taxon>Hymenobacter</taxon>
    </lineage>
</organism>
<proteinExistence type="predicted"/>
<dbReference type="EMBL" id="CP095064">
    <property type="protein sequence ID" value="UOQ69182.1"/>
    <property type="molecule type" value="Genomic_DNA"/>
</dbReference>
<keyword evidence="2" id="KW-0614">Plasmid</keyword>
<feature type="transmembrane region" description="Helical" evidence="1">
    <location>
        <begin position="21"/>
        <end position="43"/>
    </location>
</feature>
<reference evidence="2" key="1">
    <citation type="submission" date="2022-04" db="EMBL/GenBank/DDBJ databases">
        <title>Hymenobacter sp. isolated from the air.</title>
        <authorList>
            <person name="Won M."/>
            <person name="Lee C.-M."/>
            <person name="Woen H.-Y."/>
            <person name="Kwon S.-W."/>
        </authorList>
    </citation>
    <scope>NUCLEOTIDE SEQUENCE</scope>
    <source>
        <strain evidence="2">5420S-77</strain>
        <plasmid evidence="2">unnamed3</plasmid>
    </source>
</reference>
<evidence type="ECO:0000313" key="2">
    <source>
        <dbReference type="EMBL" id="UOQ69182.1"/>
    </source>
</evidence>
<feature type="transmembrane region" description="Helical" evidence="1">
    <location>
        <begin position="55"/>
        <end position="77"/>
    </location>
</feature>
<dbReference type="Proteomes" id="UP000830401">
    <property type="component" value="Plasmid unnamed3"/>
</dbReference>
<geneLocation type="plasmid" evidence="2 3">
    <name>unnamed3</name>
</geneLocation>
<protein>
    <submittedName>
        <fullName evidence="2">Uncharacterized protein</fullName>
    </submittedName>
</protein>
<dbReference type="RefSeq" id="WP_245126936.1">
    <property type="nucleotide sequence ID" value="NZ_CP095064.1"/>
</dbReference>
<evidence type="ECO:0000313" key="3">
    <source>
        <dbReference type="Proteomes" id="UP000830401"/>
    </source>
</evidence>